<dbReference type="GO" id="GO:0006171">
    <property type="term" value="P:cAMP biosynthetic process"/>
    <property type="evidence" value="ECO:0007669"/>
    <property type="project" value="TreeGrafter"/>
</dbReference>
<dbReference type="InterPro" id="IPR001054">
    <property type="entry name" value="A/G_cyclase"/>
</dbReference>
<dbReference type="Gene3D" id="3.30.70.1230">
    <property type="entry name" value="Nucleotide cyclase"/>
    <property type="match status" value="1"/>
</dbReference>
<dbReference type="PANTHER" id="PTHR43081:SF18">
    <property type="entry name" value="BLL7624 PROTEIN"/>
    <property type="match status" value="1"/>
</dbReference>
<dbReference type="AlphaFoldDB" id="A0A5S4YGF5"/>
<dbReference type="InterPro" id="IPR050697">
    <property type="entry name" value="Adenylyl/Guanylyl_Cyclase_3/4"/>
</dbReference>
<keyword evidence="4" id="KW-1185">Reference proteome</keyword>
<protein>
    <submittedName>
        <fullName evidence="3">Adenylate/guanylate cyclase domain-containing protein</fullName>
    </submittedName>
</protein>
<dbReference type="EMBL" id="VSTH01000137">
    <property type="protein sequence ID" value="TYO62375.1"/>
    <property type="molecule type" value="Genomic_DNA"/>
</dbReference>
<sequence length="356" mass="40052">MHSLLSRQLRKHLSIKDQVPEELKAFIAAVDAGYTSADNQRALLERSLELSSQELSEANERVRLASEEIALKNKRLEALSSKLAKYLSPQVYDSIFSGKQEVRITSDRKRLTVFFSDIAGFTETSERLESEDLTQLLNHYLTEMSRIALSFGATVDKYVGDAIVAFFGDPETQGVKEDALACVKMAIAMRERLHDLKHVWRDAGVEKPLECRIGINTGYCTVGNFGSEDRMEYTIIGSGVNLAARLETAAAPGEILVAYETFAHVKDQVYCEECEPIKVKGFSHPIHTYRVIDLHENLKEKHEVRAEMAHFKLDANFKLMSDDERQEATLLLREMLARLSIDSVAVLSPVRLQAEA</sequence>
<evidence type="ECO:0000259" key="2">
    <source>
        <dbReference type="PROSITE" id="PS50125"/>
    </source>
</evidence>
<reference evidence="3 4" key="1">
    <citation type="submission" date="2019-08" db="EMBL/GenBank/DDBJ databases">
        <title>Bradyrhizobium hipponensis sp. nov., a rhizobium isolated from a Lupinus angustifolius root nodule in Tunisia.</title>
        <authorList>
            <person name="Off K."/>
            <person name="Rejili M."/>
            <person name="Mars M."/>
            <person name="Brachmann A."/>
            <person name="Marin M."/>
        </authorList>
    </citation>
    <scope>NUCLEOTIDE SEQUENCE [LARGE SCALE GENOMIC DNA]</scope>
    <source>
        <strain evidence="4">aSej3</strain>
    </source>
</reference>
<accession>A0A5S4YGF5</accession>
<evidence type="ECO:0000313" key="4">
    <source>
        <dbReference type="Proteomes" id="UP000324797"/>
    </source>
</evidence>
<dbReference type="InterPro" id="IPR029787">
    <property type="entry name" value="Nucleotide_cyclase"/>
</dbReference>
<keyword evidence="1" id="KW-0175">Coiled coil</keyword>
<feature type="coiled-coil region" evidence="1">
    <location>
        <begin position="41"/>
        <end position="75"/>
    </location>
</feature>
<dbReference type="PROSITE" id="PS50125">
    <property type="entry name" value="GUANYLATE_CYCLASE_2"/>
    <property type="match status" value="1"/>
</dbReference>
<dbReference type="GO" id="GO:0035556">
    <property type="term" value="P:intracellular signal transduction"/>
    <property type="evidence" value="ECO:0007669"/>
    <property type="project" value="InterPro"/>
</dbReference>
<evidence type="ECO:0000256" key="1">
    <source>
        <dbReference type="SAM" id="Coils"/>
    </source>
</evidence>
<evidence type="ECO:0000313" key="3">
    <source>
        <dbReference type="EMBL" id="TYO62375.1"/>
    </source>
</evidence>
<dbReference type="CDD" id="cd07302">
    <property type="entry name" value="CHD"/>
    <property type="match status" value="1"/>
</dbReference>
<feature type="domain" description="Guanylate cyclase" evidence="2">
    <location>
        <begin position="112"/>
        <end position="247"/>
    </location>
</feature>
<dbReference type="SUPFAM" id="SSF55073">
    <property type="entry name" value="Nucleotide cyclase"/>
    <property type="match status" value="1"/>
</dbReference>
<dbReference type="Pfam" id="PF00211">
    <property type="entry name" value="Guanylate_cyc"/>
    <property type="match status" value="1"/>
</dbReference>
<dbReference type="Proteomes" id="UP000324797">
    <property type="component" value="Unassembled WGS sequence"/>
</dbReference>
<organism evidence="3 4">
    <name type="scientific">Bradyrhizobium hipponense</name>
    <dbReference type="NCBI Taxonomy" id="2605638"/>
    <lineage>
        <taxon>Bacteria</taxon>
        <taxon>Pseudomonadati</taxon>
        <taxon>Pseudomonadota</taxon>
        <taxon>Alphaproteobacteria</taxon>
        <taxon>Hyphomicrobiales</taxon>
        <taxon>Nitrobacteraceae</taxon>
        <taxon>Bradyrhizobium</taxon>
    </lineage>
</organism>
<comment type="caution">
    <text evidence="3">The sequence shown here is derived from an EMBL/GenBank/DDBJ whole genome shotgun (WGS) entry which is preliminary data.</text>
</comment>
<dbReference type="GO" id="GO:0004016">
    <property type="term" value="F:adenylate cyclase activity"/>
    <property type="evidence" value="ECO:0007669"/>
    <property type="project" value="UniProtKB-ARBA"/>
</dbReference>
<proteinExistence type="predicted"/>
<dbReference type="PANTHER" id="PTHR43081">
    <property type="entry name" value="ADENYLATE CYCLASE, TERMINAL-DIFFERENTIATION SPECIFIC-RELATED"/>
    <property type="match status" value="1"/>
</dbReference>
<gene>
    <name evidence="3" type="ORF">FXV83_32900</name>
</gene>
<dbReference type="SMART" id="SM00044">
    <property type="entry name" value="CYCc"/>
    <property type="match status" value="1"/>
</dbReference>
<name>A0A5S4YGF5_9BRAD</name>